<dbReference type="Pfam" id="PF23925">
    <property type="entry name" value="A-sol_ELP1"/>
    <property type="match status" value="1"/>
</dbReference>
<keyword evidence="6" id="KW-0539">Nucleus</keyword>
<dbReference type="Pfam" id="PF23797">
    <property type="entry name" value="Beta-prop_ELP1_2nd"/>
    <property type="match status" value="1"/>
</dbReference>
<reference evidence="13 14" key="1">
    <citation type="journal article" date="2022" name="Nat. Plants">
        <title>Genomes of leafy and leafless Platanthera orchids illuminate the evolution of mycoheterotrophy.</title>
        <authorList>
            <person name="Li M.H."/>
            <person name="Liu K.W."/>
            <person name="Li Z."/>
            <person name="Lu H.C."/>
            <person name="Ye Q.L."/>
            <person name="Zhang D."/>
            <person name="Wang J.Y."/>
            <person name="Li Y.F."/>
            <person name="Zhong Z.M."/>
            <person name="Liu X."/>
            <person name="Yu X."/>
            <person name="Liu D.K."/>
            <person name="Tu X.D."/>
            <person name="Liu B."/>
            <person name="Hao Y."/>
            <person name="Liao X.Y."/>
            <person name="Jiang Y.T."/>
            <person name="Sun W.H."/>
            <person name="Chen J."/>
            <person name="Chen Y.Q."/>
            <person name="Ai Y."/>
            <person name="Zhai J.W."/>
            <person name="Wu S.S."/>
            <person name="Zhou Z."/>
            <person name="Hsiao Y.Y."/>
            <person name="Wu W.L."/>
            <person name="Chen Y.Y."/>
            <person name="Lin Y.F."/>
            <person name="Hsu J.L."/>
            <person name="Li C.Y."/>
            <person name="Wang Z.W."/>
            <person name="Zhao X."/>
            <person name="Zhong W.Y."/>
            <person name="Ma X.K."/>
            <person name="Ma L."/>
            <person name="Huang J."/>
            <person name="Chen G.Z."/>
            <person name="Huang M.Z."/>
            <person name="Huang L."/>
            <person name="Peng D.H."/>
            <person name="Luo Y.B."/>
            <person name="Zou S.Q."/>
            <person name="Chen S.P."/>
            <person name="Lan S."/>
            <person name="Tsai W.C."/>
            <person name="Van de Peer Y."/>
            <person name="Liu Z.J."/>
        </authorList>
    </citation>
    <scope>NUCLEOTIDE SEQUENCE [LARGE SCALE GENOMIC DNA]</scope>
    <source>
        <strain evidence="13">Lor287</strain>
    </source>
</reference>
<evidence type="ECO:0000259" key="9">
    <source>
        <dbReference type="Pfam" id="PF23797"/>
    </source>
</evidence>
<evidence type="ECO:0000256" key="3">
    <source>
        <dbReference type="ARBA" id="ARBA00022490"/>
    </source>
</evidence>
<feature type="region of interest" description="Disordered" evidence="7">
    <location>
        <begin position="1182"/>
        <end position="1222"/>
    </location>
</feature>
<dbReference type="Gene3D" id="2.130.10.10">
    <property type="entry name" value="YVTN repeat-like/Quinoprotein amine dehydrogenase"/>
    <property type="match status" value="1"/>
</dbReference>
<evidence type="ECO:0000256" key="7">
    <source>
        <dbReference type="SAM" id="MobiDB-lite"/>
    </source>
</evidence>
<dbReference type="GO" id="GO:0000049">
    <property type="term" value="F:tRNA binding"/>
    <property type="evidence" value="ECO:0007669"/>
    <property type="project" value="TreeGrafter"/>
</dbReference>
<dbReference type="Gene3D" id="1.25.40.470">
    <property type="match status" value="1"/>
</dbReference>
<evidence type="ECO:0000313" key="14">
    <source>
        <dbReference type="Proteomes" id="UP001418222"/>
    </source>
</evidence>
<feature type="compositionally biased region" description="Low complexity" evidence="7">
    <location>
        <begin position="1194"/>
        <end position="1204"/>
    </location>
</feature>
<dbReference type="GO" id="GO:0033588">
    <property type="term" value="C:elongator holoenzyme complex"/>
    <property type="evidence" value="ECO:0007669"/>
    <property type="project" value="InterPro"/>
</dbReference>
<dbReference type="Pfam" id="PF04762">
    <property type="entry name" value="Beta-prop_ELP1_1st"/>
    <property type="match status" value="2"/>
</dbReference>
<dbReference type="SUPFAM" id="SSF50978">
    <property type="entry name" value="WD40 repeat-like"/>
    <property type="match status" value="1"/>
</dbReference>
<dbReference type="PANTHER" id="PTHR12747:SF0">
    <property type="entry name" value="ELONGATOR COMPLEX PROTEIN 1"/>
    <property type="match status" value="1"/>
</dbReference>
<dbReference type="InterPro" id="IPR006849">
    <property type="entry name" value="Elp1"/>
</dbReference>
<accession>A0AAP0BIL8</accession>
<dbReference type="PANTHER" id="PTHR12747">
    <property type="entry name" value="ELONGATOR COMPLEX PROTEIN 1"/>
    <property type="match status" value="1"/>
</dbReference>
<evidence type="ECO:0000256" key="6">
    <source>
        <dbReference type="PIRNR" id="PIRNR017233"/>
    </source>
</evidence>
<dbReference type="Pfam" id="PF23936">
    <property type="entry name" value="HB_ELP1"/>
    <property type="match status" value="1"/>
</dbReference>
<dbReference type="PIRSF" id="PIRSF017233">
    <property type="entry name" value="IKAP"/>
    <property type="match status" value="1"/>
</dbReference>
<feature type="domain" description="ELP1 first N-terminal beta-propeller" evidence="8">
    <location>
        <begin position="189"/>
        <end position="337"/>
    </location>
</feature>
<keyword evidence="3 6" id="KW-0963">Cytoplasm</keyword>
<dbReference type="InterPro" id="IPR056169">
    <property type="entry name" value="HB_ELP1"/>
</dbReference>
<feature type="domain" description="ELP1 first N-terminal beta-propeller" evidence="8">
    <location>
        <begin position="1"/>
        <end position="159"/>
    </location>
</feature>
<evidence type="ECO:0000256" key="4">
    <source>
        <dbReference type="ARBA" id="ARBA00022694"/>
    </source>
</evidence>
<feature type="domain" description="ELP1 three-helical bundle" evidence="12">
    <location>
        <begin position="1116"/>
        <end position="1269"/>
    </location>
</feature>
<dbReference type="InterPro" id="IPR056166">
    <property type="entry name" value="TPR_ELP1"/>
</dbReference>
<comment type="pathway">
    <text evidence="1">tRNA modification; 5-methoxycarbonylmethyl-2-thiouridine-tRNA biosynthesis.</text>
</comment>
<evidence type="ECO:0000259" key="10">
    <source>
        <dbReference type="Pfam" id="PF23878"/>
    </source>
</evidence>
<dbReference type="Proteomes" id="UP001418222">
    <property type="component" value="Unassembled WGS sequence"/>
</dbReference>
<feature type="domain" description="ELP1 N-terminal second beta-propeller" evidence="9">
    <location>
        <begin position="371"/>
        <end position="687"/>
    </location>
</feature>
<evidence type="ECO:0000256" key="1">
    <source>
        <dbReference type="ARBA" id="ARBA00005043"/>
    </source>
</evidence>
<dbReference type="InterPro" id="IPR036322">
    <property type="entry name" value="WD40_repeat_dom_sf"/>
</dbReference>
<dbReference type="GO" id="GO:0005634">
    <property type="term" value="C:nucleus"/>
    <property type="evidence" value="ECO:0007669"/>
    <property type="project" value="UniProtKB-SubCell"/>
</dbReference>
<sequence length="1326" mass="148420">MKNLRLSSILSFGLELQSEEETLLLSAFDIDRSRLLFASSANIVYSLELPPPEAKDKAWNKSLISPQFDPVLLDPGDFITSIDCLLEKEALALGTENGCLLLHSMDDHSTEVVGRVEGGVNSICCSPDGGLLAITSGIGQLLIMTLDWEVLHESPLNLKVGLSSLKISSFIYYQNVDVRSIDDYSGHFHAPISWRGDGKYFATLGGLHENSFKKVRIWERESGILHSETEAKDFVGAALDWMPSGAKVTAAYECEDGANPRIVFFEKNGLERNSLPIDEPSEIRIIKWNCSSDLLAISITCDQHDAIKIWYFSNNHWYLKQEMRYSKREGVKFMWNPTKPMHLISWTLNGIIRAYNFVWTTAMTENSTALVVDNSKLLVSPLILSLVPPPMSLFTLKFSNAIQDIAFLSNNLKNQVAACLSDGSFSIVELPGLSSWEHFEDKEFHIESSSSNLKFGTFSHLIWLDAHRLLGVSSNQYEDNHPSFNSSQSYSLQEIEVACSEDFAPESINSSGFHATLSKSLPLESFVVGIVSNPCKKASAFIQMEGGSIFEYSAIIDPRRGPQLRLLDPEYGFSSSCPWMKAASVCDNGMIKALLFGLDYSGKLHVGKRVLCSNCSSFTLYSSSFGGTERATHLILTTKQDLLFIVSIDSILHGNKEMKIEDLNDMNNRRNKSRDFINMWERGAKLIGCIHGDEAAVVVQANRGNLECIYPRKLVLDSAFNALAQRRFKDALVMVRRHRIDFNFIIDSFGWQKFVGLAAEFVSQVDNLSYITDFVSSIKGGNVMNSLYKDYIFPSLPNETSNASMENSSSAEENKLNSVLGAVRKALEEQLQESPARELCLITTLARNEPPALQEALERIKSVREMEVLGVHDAKRKLHPSAEESLKHLLWLSEPEAVFETALGLYDLNLAAIVALNSQKDPKEFLPYLKELENLPPAIMRYTIDLRLQRYESALKHMFSAGESHHEECLNLMKKNPQIFPLGLQLFAKNVKRREVLEAWGDHFHDEKCFQDAASAYLCSCSHQKAMKAYRGGGDWKGVLTVARFVGLGDADVIQLAYELCEEFQALGKPVEAARIALEYCKDVGRCVGYYIMAREWEEALRISYMHAVEELARVVEDAALECANSLISDYKEASEKVGKYLARYLSVRQRRLVFAAKILSEARLTENADYDTASEASSNVSEMSAYTTRTAKDSITSTSSTTRSKARETRKANKGGKIRAGSPGEEMALIEHLKGLSLTDDARRELKSLLVALLMLGKEDLARRLQRTGDSFELTQHSAVKLAEDTVSTDKIDESAHTLEFYTEKARGYWRSQAHSWQIKVLALP</sequence>
<dbReference type="Pfam" id="PF23878">
    <property type="entry name" value="TPR_ELP1"/>
    <property type="match status" value="1"/>
</dbReference>
<evidence type="ECO:0000256" key="2">
    <source>
        <dbReference type="ARBA" id="ARBA00006086"/>
    </source>
</evidence>
<organism evidence="13 14">
    <name type="scientific">Platanthera zijinensis</name>
    <dbReference type="NCBI Taxonomy" id="2320716"/>
    <lineage>
        <taxon>Eukaryota</taxon>
        <taxon>Viridiplantae</taxon>
        <taxon>Streptophyta</taxon>
        <taxon>Embryophyta</taxon>
        <taxon>Tracheophyta</taxon>
        <taxon>Spermatophyta</taxon>
        <taxon>Magnoliopsida</taxon>
        <taxon>Liliopsida</taxon>
        <taxon>Asparagales</taxon>
        <taxon>Orchidaceae</taxon>
        <taxon>Orchidoideae</taxon>
        <taxon>Orchideae</taxon>
        <taxon>Orchidinae</taxon>
        <taxon>Platanthera</taxon>
    </lineage>
</organism>
<comment type="function">
    <text evidence="6">Component of the elongator complex which is required for multiple tRNA modifications, including mcm5U (5-methoxycarbonylmethyl uridine), mcm5s2U (5-methoxycarbonylmethyl-2-thiouridine), and ncm5U (5-carbamoylmethyl uridine). The elongator complex catalyzes formation of carboxymethyluridine in the wobble base at position 34 in tRNAs.</text>
</comment>
<dbReference type="InterPro" id="IPR056165">
    <property type="entry name" value="Beta-prop_ELP1_2nd"/>
</dbReference>
<feature type="domain" description="ELP1 alpha-solenoid" evidence="11">
    <location>
        <begin position="712"/>
        <end position="932"/>
    </location>
</feature>
<evidence type="ECO:0000313" key="13">
    <source>
        <dbReference type="EMBL" id="KAK8941014.1"/>
    </source>
</evidence>
<dbReference type="EMBL" id="JBBWWQ010000008">
    <property type="protein sequence ID" value="KAK8941014.1"/>
    <property type="molecule type" value="Genomic_DNA"/>
</dbReference>
<dbReference type="GO" id="GO:0002926">
    <property type="term" value="P:tRNA wobble base 5-methoxycarbonylmethyl-2-thiouridinylation"/>
    <property type="evidence" value="ECO:0007669"/>
    <property type="project" value="TreeGrafter"/>
</dbReference>
<comment type="subcellular location">
    <subcellularLocation>
        <location evidence="6">Cytoplasm</location>
    </subcellularLocation>
    <subcellularLocation>
        <location evidence="6">Nucleus</location>
    </subcellularLocation>
</comment>
<evidence type="ECO:0000259" key="12">
    <source>
        <dbReference type="Pfam" id="PF23936"/>
    </source>
</evidence>
<dbReference type="InterPro" id="IPR056167">
    <property type="entry name" value="A-sol_ELP1"/>
</dbReference>
<dbReference type="InterPro" id="IPR015943">
    <property type="entry name" value="WD40/YVTN_repeat-like_dom_sf"/>
</dbReference>
<keyword evidence="4" id="KW-0819">tRNA processing</keyword>
<evidence type="ECO:0000256" key="5">
    <source>
        <dbReference type="ARBA" id="ARBA00029535"/>
    </source>
</evidence>
<protein>
    <recommendedName>
        <fullName evidence="5 6">Elongator complex protein 1</fullName>
    </recommendedName>
</protein>
<comment type="similarity">
    <text evidence="2 6">Belongs to the ELP1/IKA1 family.</text>
</comment>
<dbReference type="InterPro" id="IPR056164">
    <property type="entry name" value="Beta-prop_ELP1_1st"/>
</dbReference>
<comment type="caution">
    <text evidence="13">The sequence shown here is derived from an EMBL/GenBank/DDBJ whole genome shotgun (WGS) entry which is preliminary data.</text>
</comment>
<proteinExistence type="inferred from homology"/>
<evidence type="ECO:0000259" key="8">
    <source>
        <dbReference type="Pfam" id="PF04762"/>
    </source>
</evidence>
<evidence type="ECO:0000259" key="11">
    <source>
        <dbReference type="Pfam" id="PF23925"/>
    </source>
</evidence>
<feature type="domain" description="ELP1 TPR" evidence="10">
    <location>
        <begin position="941"/>
        <end position="1102"/>
    </location>
</feature>
<gene>
    <name evidence="13" type="primary">ELP1</name>
    <name evidence="13" type="ORF">KSP39_PZI010338</name>
</gene>
<name>A0AAP0BIL8_9ASPA</name>
<keyword evidence="14" id="KW-1185">Reference proteome</keyword>
<dbReference type="GO" id="GO:0005829">
    <property type="term" value="C:cytosol"/>
    <property type="evidence" value="ECO:0007669"/>
    <property type="project" value="TreeGrafter"/>
</dbReference>